<feature type="region of interest" description="Disordered" evidence="1">
    <location>
        <begin position="1"/>
        <end position="43"/>
    </location>
</feature>
<organism evidence="3 4">
    <name type="scientific">Cladosporium halotolerans</name>
    <dbReference type="NCBI Taxonomy" id="1052096"/>
    <lineage>
        <taxon>Eukaryota</taxon>
        <taxon>Fungi</taxon>
        <taxon>Dikarya</taxon>
        <taxon>Ascomycota</taxon>
        <taxon>Pezizomycotina</taxon>
        <taxon>Dothideomycetes</taxon>
        <taxon>Dothideomycetidae</taxon>
        <taxon>Cladosporiales</taxon>
        <taxon>Cladosporiaceae</taxon>
        <taxon>Cladosporium</taxon>
    </lineage>
</organism>
<dbReference type="Pfam" id="PF13298">
    <property type="entry name" value="LigD_N"/>
    <property type="match status" value="1"/>
</dbReference>
<reference evidence="3 4" key="1">
    <citation type="journal article" date="2020" name="Microbiol. Resour. Announc.">
        <title>Draft Genome Sequence of a Cladosporium Species Isolated from the Mesophotic Ascidian Didemnum maculosum.</title>
        <authorList>
            <person name="Gioti A."/>
            <person name="Siaperas R."/>
            <person name="Nikolaivits E."/>
            <person name="Le Goff G."/>
            <person name="Ouazzani J."/>
            <person name="Kotoulas G."/>
            <person name="Topakas E."/>
        </authorList>
    </citation>
    <scope>NUCLEOTIDE SEQUENCE [LARGE SCALE GENOMIC DNA]</scope>
    <source>
        <strain evidence="3 4">TM138-S3</strain>
    </source>
</reference>
<feature type="region of interest" description="Disordered" evidence="1">
    <location>
        <begin position="191"/>
        <end position="211"/>
    </location>
</feature>
<feature type="compositionally biased region" description="Acidic residues" evidence="1">
    <location>
        <begin position="295"/>
        <end position="316"/>
    </location>
</feature>
<feature type="domain" description="DNA ligase D 3'-phosphoesterase" evidence="2">
    <location>
        <begin position="105"/>
        <end position="240"/>
    </location>
</feature>
<dbReference type="RefSeq" id="XP_069232833.1">
    <property type="nucleotide sequence ID" value="XM_069370264.1"/>
</dbReference>
<dbReference type="PANTHER" id="PTHR39465">
    <property type="entry name" value="DNA LIGASE D, 3'-PHOSPHOESTERASE DOMAIN"/>
    <property type="match status" value="1"/>
</dbReference>
<dbReference type="AlphaFoldDB" id="A0AB34L1T5"/>
<accession>A0AB34L1T5</accession>
<dbReference type="PANTHER" id="PTHR39465:SF1">
    <property type="entry name" value="DNA LIGASE D 3'-PHOSPHOESTERASE DOMAIN-CONTAINING PROTEIN"/>
    <property type="match status" value="1"/>
</dbReference>
<dbReference type="Proteomes" id="UP000803884">
    <property type="component" value="Unassembled WGS sequence"/>
</dbReference>
<feature type="compositionally biased region" description="Basic residues" evidence="1">
    <location>
        <begin position="253"/>
        <end position="263"/>
    </location>
</feature>
<protein>
    <recommendedName>
        <fullName evidence="2">DNA ligase D 3'-phosphoesterase domain-containing protein</fullName>
    </recommendedName>
</protein>
<name>A0AB34L1T5_9PEZI</name>
<dbReference type="EMBL" id="JAAQHG020000004">
    <property type="protein sequence ID" value="KAL1589728.1"/>
    <property type="molecule type" value="Genomic_DNA"/>
</dbReference>
<dbReference type="InterPro" id="IPR014144">
    <property type="entry name" value="LigD_PE_domain"/>
</dbReference>
<feature type="region of interest" description="Disordered" evidence="1">
    <location>
        <begin position="240"/>
        <end position="316"/>
    </location>
</feature>
<gene>
    <name evidence="3" type="ORF">WHR41_01658</name>
</gene>
<proteinExistence type="predicted"/>
<evidence type="ECO:0000313" key="3">
    <source>
        <dbReference type="EMBL" id="KAL1589728.1"/>
    </source>
</evidence>
<dbReference type="GeneID" id="96003102"/>
<feature type="compositionally biased region" description="Polar residues" evidence="1">
    <location>
        <begin position="17"/>
        <end position="33"/>
    </location>
</feature>
<evidence type="ECO:0000256" key="1">
    <source>
        <dbReference type="SAM" id="MobiDB-lite"/>
    </source>
</evidence>
<sequence>MGPPSTLSRDISPPPSRKSSSALPTNEPKSNSHGPERSKATAETPTLAAIEAGEAEIRDHLAYFSEHLSESSRQTHSAIPRISIEEFQSIYKRNEHKHGHHFVVHQHDHPISGVHYDLRLQFSDSSTISFAVPYGLPGNPQSIRPNRMAIETRVHNLWNNLIESASHATGSLLIWDTGEYEVLPYRDQIKGRTTDDELSDGSSDSAEPELSESQKLFAGFQTRHLRLRLHGTKLPKNYTIGLRLPSANDRSGQPKRPKRKRRRIDPAKALSQRAVAQPTTDSEGEGDAATAGNDETGENDNEVDDAGVASEGEDEDAVIRSNNAYTGATNSIGSVHQRHWFLSLDRKNSGFRKARSGPEEGRWIDGWDPFFVLGRDEERSVVTGRNADEVMADEGVEKFVGRKMWRPIIE</sequence>
<comment type="caution">
    <text evidence="3">The sequence shown here is derived from an EMBL/GenBank/DDBJ whole genome shotgun (WGS) entry which is preliminary data.</text>
</comment>
<evidence type="ECO:0000313" key="4">
    <source>
        <dbReference type="Proteomes" id="UP000803884"/>
    </source>
</evidence>
<evidence type="ECO:0000259" key="2">
    <source>
        <dbReference type="Pfam" id="PF13298"/>
    </source>
</evidence>
<keyword evidence="4" id="KW-1185">Reference proteome</keyword>